<dbReference type="InterPro" id="IPR014031">
    <property type="entry name" value="Ketoacyl_synth_C"/>
</dbReference>
<dbReference type="Proteomes" id="UP000499080">
    <property type="component" value="Unassembled WGS sequence"/>
</dbReference>
<keyword evidence="7" id="KW-0276">Fatty acid metabolism</keyword>
<dbReference type="Gene3D" id="3.30.70.3290">
    <property type="match status" value="1"/>
</dbReference>
<evidence type="ECO:0000256" key="8">
    <source>
        <dbReference type="ARBA" id="ARBA00022857"/>
    </source>
</evidence>
<proteinExistence type="inferred from homology"/>
<evidence type="ECO:0000256" key="1">
    <source>
        <dbReference type="ARBA" id="ARBA00012873"/>
    </source>
</evidence>
<evidence type="ECO:0000313" key="18">
    <source>
        <dbReference type="Proteomes" id="UP000499080"/>
    </source>
</evidence>
<dbReference type="Pfam" id="PF16197">
    <property type="entry name" value="KAsynt_C_assoc"/>
    <property type="match status" value="1"/>
</dbReference>
<keyword evidence="18" id="KW-1185">Reference proteome</keyword>
<dbReference type="InterPro" id="IPR032821">
    <property type="entry name" value="PKS_assoc"/>
</dbReference>
<dbReference type="PANTHER" id="PTHR43775:SF7">
    <property type="entry name" value="FATTY ACID SYNTHASE"/>
    <property type="match status" value="1"/>
</dbReference>
<keyword evidence="13" id="KW-0511">Multifunctional enzyme</keyword>
<dbReference type="InterPro" id="IPR020841">
    <property type="entry name" value="PKS_Beta-ketoAc_synthase_dom"/>
</dbReference>
<evidence type="ECO:0000256" key="13">
    <source>
        <dbReference type="ARBA" id="ARBA00023268"/>
    </source>
</evidence>
<dbReference type="InterPro" id="IPR016039">
    <property type="entry name" value="Thiolase-like"/>
</dbReference>
<dbReference type="SUPFAM" id="SSF53901">
    <property type="entry name" value="Thiolase-like"/>
    <property type="match status" value="1"/>
</dbReference>
<evidence type="ECO:0000256" key="5">
    <source>
        <dbReference type="ARBA" id="ARBA00022679"/>
    </source>
</evidence>
<keyword evidence="10" id="KW-0520">NAD</keyword>
<evidence type="ECO:0000256" key="10">
    <source>
        <dbReference type="ARBA" id="ARBA00023027"/>
    </source>
</evidence>
<dbReference type="GO" id="GO:0016787">
    <property type="term" value="F:hydrolase activity"/>
    <property type="evidence" value="ECO:0007669"/>
    <property type="project" value="UniProtKB-KW"/>
</dbReference>
<evidence type="ECO:0000259" key="16">
    <source>
        <dbReference type="PROSITE" id="PS52004"/>
    </source>
</evidence>
<protein>
    <recommendedName>
        <fullName evidence="2">Fatty acid synthase</fullName>
        <ecNumber evidence="1">2.3.1.85</ecNumber>
    </recommendedName>
</protein>
<organism evidence="17 18">
    <name type="scientific">Araneus ventricosus</name>
    <name type="common">Orbweaver spider</name>
    <name type="synonym">Epeira ventricosa</name>
    <dbReference type="NCBI Taxonomy" id="182803"/>
    <lineage>
        <taxon>Eukaryota</taxon>
        <taxon>Metazoa</taxon>
        <taxon>Ecdysozoa</taxon>
        <taxon>Arthropoda</taxon>
        <taxon>Chelicerata</taxon>
        <taxon>Arachnida</taxon>
        <taxon>Araneae</taxon>
        <taxon>Araneomorphae</taxon>
        <taxon>Entelegynae</taxon>
        <taxon>Araneoidea</taxon>
        <taxon>Araneidae</taxon>
        <taxon>Araneus</taxon>
    </lineage>
</organism>
<comment type="catalytic activity">
    <reaction evidence="14">
        <text>acetyl-CoA + n malonyl-CoA + 2n NADPH + 2n H(+) = a long-chain fatty acid + (n+1) CoA + n CO2 + 2n NADP(+).</text>
        <dbReference type="EC" id="2.3.1.85"/>
    </reaction>
</comment>
<dbReference type="GO" id="GO:0004315">
    <property type="term" value="F:3-oxoacyl-[acyl-carrier-protein] synthase activity"/>
    <property type="evidence" value="ECO:0007669"/>
    <property type="project" value="InterPro"/>
</dbReference>
<comment type="similarity">
    <text evidence="15">Belongs to the thiolase-like superfamily. Beta-ketoacyl-ACP synthases family.</text>
</comment>
<dbReference type="AlphaFoldDB" id="A0A4Y2FIB1"/>
<dbReference type="OrthoDB" id="6430529at2759"/>
<evidence type="ECO:0000256" key="7">
    <source>
        <dbReference type="ARBA" id="ARBA00022832"/>
    </source>
</evidence>
<keyword evidence="12" id="KW-0275">Fatty acid biosynthesis</keyword>
<evidence type="ECO:0000256" key="15">
    <source>
        <dbReference type="RuleBase" id="RU003694"/>
    </source>
</evidence>
<reference evidence="17 18" key="1">
    <citation type="journal article" date="2019" name="Sci. Rep.">
        <title>Orb-weaving spider Araneus ventricosus genome elucidates the spidroin gene catalogue.</title>
        <authorList>
            <person name="Kono N."/>
            <person name="Nakamura H."/>
            <person name="Ohtoshi R."/>
            <person name="Moran D.A.P."/>
            <person name="Shinohara A."/>
            <person name="Yoshida Y."/>
            <person name="Fujiwara M."/>
            <person name="Mori M."/>
            <person name="Tomita M."/>
            <person name="Arakawa K."/>
        </authorList>
    </citation>
    <scope>NUCLEOTIDE SEQUENCE [LARGE SCALE GENOMIC DNA]</scope>
</reference>
<gene>
    <name evidence="17" type="primary">FASN_8</name>
    <name evidence="17" type="ORF">AVEN_257436_1</name>
</gene>
<dbReference type="InterPro" id="IPR014030">
    <property type="entry name" value="Ketoacyl_synth_N"/>
</dbReference>
<dbReference type="EC" id="2.3.1.85" evidence="1"/>
<keyword evidence="5 15" id="KW-0808">Transferase</keyword>
<dbReference type="GO" id="GO:0006633">
    <property type="term" value="P:fatty acid biosynthetic process"/>
    <property type="evidence" value="ECO:0007669"/>
    <property type="project" value="UniProtKB-KW"/>
</dbReference>
<dbReference type="Pfam" id="PF02801">
    <property type="entry name" value="Ketoacyl-synt_C"/>
    <property type="match status" value="1"/>
</dbReference>
<dbReference type="SMART" id="SM00825">
    <property type="entry name" value="PKS_KS"/>
    <property type="match status" value="1"/>
</dbReference>
<dbReference type="Pfam" id="PF00109">
    <property type="entry name" value="ketoacyl-synt"/>
    <property type="match status" value="1"/>
</dbReference>
<evidence type="ECO:0000256" key="9">
    <source>
        <dbReference type="ARBA" id="ARBA00023002"/>
    </source>
</evidence>
<keyword evidence="4" id="KW-0444">Lipid biosynthesis</keyword>
<keyword evidence="8" id="KW-0521">NADP</keyword>
<keyword evidence="9" id="KW-0560">Oxidoreductase</keyword>
<comment type="caution">
    <text evidence="17">The sequence shown here is derived from an EMBL/GenBank/DDBJ whole genome shotgun (WGS) entry which is preliminary data.</text>
</comment>
<dbReference type="Gene3D" id="3.40.47.10">
    <property type="match status" value="1"/>
</dbReference>
<name>A0A4Y2FIB1_ARAVE</name>
<dbReference type="GO" id="GO:0004312">
    <property type="term" value="F:fatty acid synthase activity"/>
    <property type="evidence" value="ECO:0007669"/>
    <property type="project" value="UniProtKB-EC"/>
</dbReference>
<dbReference type="PROSITE" id="PS00606">
    <property type="entry name" value="KS3_1"/>
    <property type="match status" value="1"/>
</dbReference>
<dbReference type="EMBL" id="BGPR01000893">
    <property type="protein sequence ID" value="GBM39324.1"/>
    <property type="molecule type" value="Genomic_DNA"/>
</dbReference>
<evidence type="ECO:0000256" key="12">
    <source>
        <dbReference type="ARBA" id="ARBA00023160"/>
    </source>
</evidence>
<accession>A0A4Y2FIB1</accession>
<dbReference type="CDD" id="cd00833">
    <property type="entry name" value="PKS"/>
    <property type="match status" value="1"/>
</dbReference>
<dbReference type="InterPro" id="IPR018201">
    <property type="entry name" value="Ketoacyl_synth_AS"/>
</dbReference>
<keyword evidence="3" id="KW-0596">Phosphopantetheine</keyword>
<evidence type="ECO:0000256" key="4">
    <source>
        <dbReference type="ARBA" id="ARBA00022516"/>
    </source>
</evidence>
<keyword evidence="6" id="KW-0378">Hydrolase</keyword>
<feature type="domain" description="Ketosynthase family 3 (KS3)" evidence="16">
    <location>
        <begin position="17"/>
        <end position="419"/>
    </location>
</feature>
<keyword evidence="11" id="KW-0443">Lipid metabolism</keyword>
<dbReference type="PANTHER" id="PTHR43775">
    <property type="entry name" value="FATTY ACID SYNTHASE"/>
    <property type="match status" value="1"/>
</dbReference>
<evidence type="ECO:0000256" key="2">
    <source>
        <dbReference type="ARBA" id="ARBA00018769"/>
    </source>
</evidence>
<evidence type="ECO:0000313" key="17">
    <source>
        <dbReference type="EMBL" id="GBM39324.1"/>
    </source>
</evidence>
<dbReference type="GO" id="GO:0016491">
    <property type="term" value="F:oxidoreductase activity"/>
    <property type="evidence" value="ECO:0007669"/>
    <property type="project" value="UniProtKB-KW"/>
</dbReference>
<sequence>MDPSSDHHEYCTGGFDPEDIVISGMSGRFPESDSVRELKEGLYNKKDFVVFTDKRFEKGAYHAPYDSSGLIKELDKLDINFFHVAYAHAQQMDPASRIHLEVTYEAIADAGIDATDLRGARVGVFNATTGEDTVKINTSDESFVSLNAIRTMNPNRTTHSFDFTGPSYTIDAACSSSAIALWSAVNTLRMGQIDAAVVSGCQLNLHPCMLAGYIGAGIVSTTGNSRPFDAKSDGMIKTEAVTAIFLQKAKVARRVYAIIPAIRCYSAGYVPEGVNVPSDVMQKRIMLDTLNDANVDINDIDFIEAHGTGTQVGDKIELNAIAEVFCKNRSKPLLVGAVKSNIGHTEASSGICGVIKSILAFEYESIPPNIKFEVPNPNTPALLDGKLVVVTEPTPFKKDYIPINSLGFGGTLVQILLKKNPIAPGGKKQESNIPRLILFPGTTEEAITTIFEYLQNTPNLPEEFFALLNKLSFTDPSLKPFRGYALYQGGNCPIKEIRVRYSY</sequence>
<dbReference type="InterPro" id="IPR050091">
    <property type="entry name" value="PKS_NRPS_Biosynth_Enz"/>
</dbReference>
<evidence type="ECO:0000256" key="6">
    <source>
        <dbReference type="ARBA" id="ARBA00022801"/>
    </source>
</evidence>
<evidence type="ECO:0000256" key="11">
    <source>
        <dbReference type="ARBA" id="ARBA00023098"/>
    </source>
</evidence>
<evidence type="ECO:0000256" key="14">
    <source>
        <dbReference type="ARBA" id="ARBA00044883"/>
    </source>
</evidence>
<dbReference type="PROSITE" id="PS52004">
    <property type="entry name" value="KS3_2"/>
    <property type="match status" value="1"/>
</dbReference>
<evidence type="ECO:0000256" key="3">
    <source>
        <dbReference type="ARBA" id="ARBA00022450"/>
    </source>
</evidence>